<proteinExistence type="predicted"/>
<sequence length="211" mass="23359">MRVRTTLFILCILVGMLLSAGCTQSVQQQQAPTPTPAPEATTEATTVATPTPEPEPFPESLAVGESFRYGTDETGREVTVARTMLLDSYNIVHPDWGMAQTEISPAEGARFLFVFVEVAHAGTAKELWTPYPGTINVYYKGIVYPYRSDRSDTVTTVVDARGVDDYAFEKIYKTQTKKGFLIYEVPASLELDETYIVMDPGNDVRATWKLA</sequence>
<gene>
    <name evidence="2" type="ORF">FGU65_08325</name>
</gene>
<reference evidence="2" key="1">
    <citation type="submission" date="2019-05" db="EMBL/GenBank/DDBJ databases">
        <title>Methanoculleus sp. FWC-SCC1, a methanogenic archaeon isolated from deep marine cold seep.</title>
        <authorList>
            <person name="Chen Y.-W."/>
            <person name="Chen S.-C."/>
            <person name="Teng N.-H."/>
            <person name="Lai M.-C."/>
        </authorList>
    </citation>
    <scope>NUCLEOTIDE SEQUENCE</scope>
    <source>
        <strain evidence="2">FWC-SCC1</strain>
    </source>
</reference>
<dbReference type="Proteomes" id="UP001168338">
    <property type="component" value="Unassembled WGS sequence"/>
</dbReference>
<evidence type="ECO:0000313" key="2">
    <source>
        <dbReference type="EMBL" id="MDN7024892.1"/>
    </source>
</evidence>
<feature type="compositionally biased region" description="Low complexity" evidence="1">
    <location>
        <begin position="29"/>
        <end position="50"/>
    </location>
</feature>
<protein>
    <recommendedName>
        <fullName evidence="4">DUF4352 domain-containing protein</fullName>
    </recommendedName>
</protein>
<organism evidence="2 3">
    <name type="scientific">Methanoculleus frigidifontis</name>
    <dbReference type="NCBI Taxonomy" id="2584085"/>
    <lineage>
        <taxon>Archaea</taxon>
        <taxon>Methanobacteriati</taxon>
        <taxon>Methanobacteriota</taxon>
        <taxon>Stenosarchaea group</taxon>
        <taxon>Methanomicrobia</taxon>
        <taxon>Methanomicrobiales</taxon>
        <taxon>Methanomicrobiaceae</taxon>
        <taxon>Methanoculleus</taxon>
    </lineage>
</organism>
<dbReference type="PROSITE" id="PS51257">
    <property type="entry name" value="PROKAR_LIPOPROTEIN"/>
    <property type="match status" value="1"/>
</dbReference>
<accession>A0ABT8MAC7</accession>
<keyword evidence="3" id="KW-1185">Reference proteome</keyword>
<name>A0ABT8MAC7_9EURY</name>
<evidence type="ECO:0000313" key="3">
    <source>
        <dbReference type="Proteomes" id="UP001168338"/>
    </source>
</evidence>
<dbReference type="RefSeq" id="WP_301664016.1">
    <property type="nucleotide sequence ID" value="NZ_VCYH01000005.1"/>
</dbReference>
<evidence type="ECO:0000256" key="1">
    <source>
        <dbReference type="SAM" id="MobiDB-lite"/>
    </source>
</evidence>
<dbReference type="EMBL" id="VCYH01000005">
    <property type="protein sequence ID" value="MDN7024892.1"/>
    <property type="molecule type" value="Genomic_DNA"/>
</dbReference>
<comment type="caution">
    <text evidence="2">The sequence shown here is derived from an EMBL/GenBank/DDBJ whole genome shotgun (WGS) entry which is preliminary data.</text>
</comment>
<feature type="region of interest" description="Disordered" evidence="1">
    <location>
        <begin position="29"/>
        <end position="63"/>
    </location>
</feature>
<evidence type="ECO:0008006" key="4">
    <source>
        <dbReference type="Google" id="ProtNLM"/>
    </source>
</evidence>